<dbReference type="PROSITE" id="PS50850">
    <property type="entry name" value="MFS"/>
    <property type="match status" value="1"/>
</dbReference>
<comment type="subcellular location">
    <subcellularLocation>
        <location evidence="1">Cell membrane</location>
        <topology evidence="1">Multi-pass membrane protein</topology>
    </subcellularLocation>
</comment>
<feature type="transmembrane region" description="Helical" evidence="6">
    <location>
        <begin position="88"/>
        <end position="107"/>
    </location>
</feature>
<keyword evidence="4 6" id="KW-1133">Transmembrane helix</keyword>
<evidence type="ECO:0000256" key="3">
    <source>
        <dbReference type="ARBA" id="ARBA00022692"/>
    </source>
</evidence>
<dbReference type="AlphaFoldDB" id="A0A919VFQ6"/>
<reference evidence="8" key="1">
    <citation type="submission" date="2021-03" db="EMBL/GenBank/DDBJ databases">
        <title>Taxonomic study of Clostridium polyendosporum from meadow-gley soil under rice.</title>
        <authorList>
            <person name="Kobayashi H."/>
            <person name="Tanizawa Y."/>
            <person name="Yagura M."/>
        </authorList>
    </citation>
    <scope>NUCLEOTIDE SEQUENCE</scope>
    <source>
        <strain evidence="8">JCM 30710</strain>
    </source>
</reference>
<dbReference type="Proteomes" id="UP000679179">
    <property type="component" value="Unassembled WGS sequence"/>
</dbReference>
<name>A0A919VFQ6_9CLOT</name>
<comment type="caution">
    <text evidence="8">The sequence shown here is derived from an EMBL/GenBank/DDBJ whole genome shotgun (WGS) entry which is preliminary data.</text>
</comment>
<dbReference type="InterPro" id="IPR020846">
    <property type="entry name" value="MFS_dom"/>
</dbReference>
<dbReference type="InterPro" id="IPR052714">
    <property type="entry name" value="MFS_Exporter"/>
</dbReference>
<evidence type="ECO:0000313" key="9">
    <source>
        <dbReference type="Proteomes" id="UP000679179"/>
    </source>
</evidence>
<keyword evidence="5 6" id="KW-0472">Membrane</keyword>
<keyword evidence="2" id="KW-0813">Transport</keyword>
<evidence type="ECO:0000259" key="7">
    <source>
        <dbReference type="PROSITE" id="PS50850"/>
    </source>
</evidence>
<evidence type="ECO:0000313" key="8">
    <source>
        <dbReference type="EMBL" id="GIM30569.1"/>
    </source>
</evidence>
<proteinExistence type="predicted"/>
<dbReference type="InterPro" id="IPR011701">
    <property type="entry name" value="MFS"/>
</dbReference>
<organism evidence="8 9">
    <name type="scientific">Clostridium polyendosporum</name>
    <dbReference type="NCBI Taxonomy" id="69208"/>
    <lineage>
        <taxon>Bacteria</taxon>
        <taxon>Bacillati</taxon>
        <taxon>Bacillota</taxon>
        <taxon>Clostridia</taxon>
        <taxon>Eubacteriales</taxon>
        <taxon>Clostridiaceae</taxon>
        <taxon>Clostridium</taxon>
    </lineage>
</organism>
<protein>
    <recommendedName>
        <fullName evidence="7">Major facilitator superfamily (MFS) profile domain-containing protein</fullName>
    </recommendedName>
</protein>
<dbReference type="PANTHER" id="PTHR23531:SF2">
    <property type="entry name" value="PERMEASE"/>
    <property type="match status" value="1"/>
</dbReference>
<dbReference type="GO" id="GO:0005886">
    <property type="term" value="C:plasma membrane"/>
    <property type="evidence" value="ECO:0007669"/>
    <property type="project" value="UniProtKB-SubCell"/>
</dbReference>
<dbReference type="EMBL" id="BOPZ01000043">
    <property type="protein sequence ID" value="GIM30569.1"/>
    <property type="molecule type" value="Genomic_DNA"/>
</dbReference>
<evidence type="ECO:0000256" key="2">
    <source>
        <dbReference type="ARBA" id="ARBA00022448"/>
    </source>
</evidence>
<feature type="transmembrane region" description="Helical" evidence="6">
    <location>
        <begin position="62"/>
        <end position="82"/>
    </location>
</feature>
<dbReference type="SUPFAM" id="SSF103473">
    <property type="entry name" value="MFS general substrate transporter"/>
    <property type="match status" value="1"/>
</dbReference>
<keyword evidence="3 6" id="KW-0812">Transmembrane</keyword>
<dbReference type="InterPro" id="IPR036259">
    <property type="entry name" value="MFS_trans_sf"/>
</dbReference>
<evidence type="ECO:0000256" key="6">
    <source>
        <dbReference type="SAM" id="Phobius"/>
    </source>
</evidence>
<keyword evidence="9" id="KW-1185">Reference proteome</keyword>
<accession>A0A919VFQ6</accession>
<dbReference type="GO" id="GO:0022857">
    <property type="term" value="F:transmembrane transporter activity"/>
    <property type="evidence" value="ECO:0007669"/>
    <property type="project" value="InterPro"/>
</dbReference>
<evidence type="ECO:0000256" key="4">
    <source>
        <dbReference type="ARBA" id="ARBA00022989"/>
    </source>
</evidence>
<gene>
    <name evidence="8" type="ORF">CPJCM30710_32350</name>
</gene>
<dbReference type="Pfam" id="PF07690">
    <property type="entry name" value="MFS_1"/>
    <property type="match status" value="1"/>
</dbReference>
<dbReference type="Gene3D" id="1.20.1250.20">
    <property type="entry name" value="MFS general substrate transporter like domains"/>
    <property type="match status" value="1"/>
</dbReference>
<dbReference type="PANTHER" id="PTHR23531">
    <property type="entry name" value="QUINOLENE RESISTANCE PROTEIN NORA"/>
    <property type="match status" value="1"/>
</dbReference>
<evidence type="ECO:0000256" key="1">
    <source>
        <dbReference type="ARBA" id="ARBA00004651"/>
    </source>
</evidence>
<sequence length="121" mass="12915">MHPVFIIFGAGMLLLSLANNSGTFLLAGALIGLGFGNISSCTQAIAVNSVERDRMGLATCTFFIFFDAGNGFGPYLLGLVIPTTGYNALYAILGIIGLATSVLYYFLHGKKERTHLMRMTA</sequence>
<feature type="domain" description="Major facilitator superfamily (MFS) profile" evidence="7">
    <location>
        <begin position="1"/>
        <end position="121"/>
    </location>
</feature>
<evidence type="ECO:0000256" key="5">
    <source>
        <dbReference type="ARBA" id="ARBA00023136"/>
    </source>
</evidence>